<organism evidence="3 4">
    <name type="scientific">Halopseudomonas litoralis</name>
    <dbReference type="NCBI Taxonomy" id="797277"/>
    <lineage>
        <taxon>Bacteria</taxon>
        <taxon>Pseudomonadati</taxon>
        <taxon>Pseudomonadota</taxon>
        <taxon>Gammaproteobacteria</taxon>
        <taxon>Pseudomonadales</taxon>
        <taxon>Pseudomonadaceae</taxon>
        <taxon>Halopseudomonas</taxon>
    </lineage>
</organism>
<dbReference type="Proteomes" id="UP000243426">
    <property type="component" value="Chromosome I"/>
</dbReference>
<dbReference type="OrthoDB" id="9816293at2"/>
<evidence type="ECO:0000256" key="2">
    <source>
        <dbReference type="SAM" id="Phobius"/>
    </source>
</evidence>
<evidence type="ECO:0000313" key="4">
    <source>
        <dbReference type="Proteomes" id="UP000243426"/>
    </source>
</evidence>
<gene>
    <name evidence="3" type="ORF">SAMN05216198_0869</name>
</gene>
<keyword evidence="4" id="KW-1185">Reference proteome</keyword>
<name>A0A1H1NCB7_9GAMM</name>
<dbReference type="PANTHER" id="PTHR35813:SF1">
    <property type="entry name" value="INNER MEMBRANE PROTEIN YBAN"/>
    <property type="match status" value="1"/>
</dbReference>
<keyword evidence="1" id="KW-0997">Cell inner membrane</keyword>
<comment type="subcellular location">
    <subcellularLocation>
        <location evidence="1">Cell inner membrane</location>
        <topology evidence="1">Multi-pass membrane protein</topology>
    </subcellularLocation>
</comment>
<feature type="transmembrane region" description="Helical" evidence="2">
    <location>
        <begin position="97"/>
        <end position="115"/>
    </location>
</feature>
<reference evidence="4" key="1">
    <citation type="submission" date="2016-10" db="EMBL/GenBank/DDBJ databases">
        <authorList>
            <person name="Varghese N."/>
            <person name="Submissions S."/>
        </authorList>
    </citation>
    <scope>NUCLEOTIDE SEQUENCE [LARGE SCALE GENOMIC DNA]</scope>
    <source>
        <strain evidence="4">2SM5</strain>
    </source>
</reference>
<dbReference type="AlphaFoldDB" id="A0A1H1NCB7"/>
<accession>A0A1H1NCB7</accession>
<dbReference type="PANTHER" id="PTHR35813">
    <property type="entry name" value="INNER MEMBRANE PROTEIN YBAN"/>
    <property type="match status" value="1"/>
</dbReference>
<dbReference type="Pfam" id="PF04304">
    <property type="entry name" value="DUF454"/>
    <property type="match status" value="1"/>
</dbReference>
<dbReference type="EMBL" id="LT629748">
    <property type="protein sequence ID" value="SDR96604.1"/>
    <property type="molecule type" value="Genomic_DNA"/>
</dbReference>
<keyword evidence="1 2" id="KW-0472">Membrane</keyword>
<dbReference type="GO" id="GO:0005886">
    <property type="term" value="C:plasma membrane"/>
    <property type="evidence" value="ECO:0007669"/>
    <property type="project" value="UniProtKB-SubCell"/>
</dbReference>
<protein>
    <recommendedName>
        <fullName evidence="1">Inner membrane protein</fullName>
    </recommendedName>
</protein>
<keyword evidence="2" id="KW-0812">Transmembrane</keyword>
<dbReference type="InterPro" id="IPR007401">
    <property type="entry name" value="DUF454"/>
</dbReference>
<evidence type="ECO:0000256" key="1">
    <source>
        <dbReference type="PIRNR" id="PIRNR016789"/>
    </source>
</evidence>
<dbReference type="STRING" id="797277.SAMN05216198_0869"/>
<sequence>MLMKWIWRSVASLALGLGALGVLLPGLPTTPFLLLAAWAGARGWPELEQRLLTHPKYGPLIHDWREHRAVPRRAKWLASALMLSSIVMIWLLPAPMLLRWFLSLFLPCVALWLWARPESDQI</sequence>
<evidence type="ECO:0000313" key="3">
    <source>
        <dbReference type="EMBL" id="SDR96604.1"/>
    </source>
</evidence>
<keyword evidence="1" id="KW-1003">Cell membrane</keyword>
<keyword evidence="2" id="KW-1133">Transmembrane helix</keyword>
<dbReference type="PIRSF" id="PIRSF016789">
    <property type="entry name" value="DUF454"/>
    <property type="match status" value="1"/>
</dbReference>
<proteinExistence type="predicted"/>